<dbReference type="OrthoDB" id="8766450at2"/>
<evidence type="ECO:0000256" key="3">
    <source>
        <dbReference type="ARBA" id="ARBA00023163"/>
    </source>
</evidence>
<dbReference type="Gene3D" id="3.40.50.2300">
    <property type="match status" value="2"/>
</dbReference>
<evidence type="ECO:0000313" key="5">
    <source>
        <dbReference type="EMBL" id="TCV95931.1"/>
    </source>
</evidence>
<dbReference type="Pfam" id="PF13377">
    <property type="entry name" value="Peripla_BP_3"/>
    <property type="match status" value="1"/>
</dbReference>
<dbReference type="InterPro" id="IPR018060">
    <property type="entry name" value="HTH_AraC"/>
</dbReference>
<evidence type="ECO:0000256" key="2">
    <source>
        <dbReference type="ARBA" id="ARBA00023125"/>
    </source>
</evidence>
<dbReference type="Pfam" id="PF12833">
    <property type="entry name" value="HTH_18"/>
    <property type="match status" value="1"/>
</dbReference>
<dbReference type="PROSITE" id="PS01124">
    <property type="entry name" value="HTH_ARAC_FAMILY_2"/>
    <property type="match status" value="1"/>
</dbReference>
<evidence type="ECO:0000256" key="1">
    <source>
        <dbReference type="ARBA" id="ARBA00023015"/>
    </source>
</evidence>
<dbReference type="Gene3D" id="1.10.10.60">
    <property type="entry name" value="Homeodomain-like"/>
    <property type="match status" value="1"/>
</dbReference>
<accession>A0A4R3YTR2</accession>
<name>A0A4R3YTR2_9GAMM</name>
<dbReference type="InterPro" id="IPR009057">
    <property type="entry name" value="Homeodomain-like_sf"/>
</dbReference>
<dbReference type="Proteomes" id="UP000295645">
    <property type="component" value="Unassembled WGS sequence"/>
</dbReference>
<keyword evidence="2" id="KW-0238">DNA-binding</keyword>
<dbReference type="PANTHER" id="PTHR30146:SF24">
    <property type="entry name" value="XYLOSE OPERON REGULATORY PROTEIN"/>
    <property type="match status" value="1"/>
</dbReference>
<organism evidence="5 6">
    <name type="scientific">Luteibacter rhizovicinus</name>
    <dbReference type="NCBI Taxonomy" id="242606"/>
    <lineage>
        <taxon>Bacteria</taxon>
        <taxon>Pseudomonadati</taxon>
        <taxon>Pseudomonadota</taxon>
        <taxon>Gammaproteobacteria</taxon>
        <taxon>Lysobacterales</taxon>
        <taxon>Rhodanobacteraceae</taxon>
        <taxon>Luteibacter</taxon>
    </lineage>
</organism>
<dbReference type="InterPro" id="IPR028082">
    <property type="entry name" value="Peripla_BP_I"/>
</dbReference>
<dbReference type="AlphaFoldDB" id="A0A4R3YTR2"/>
<evidence type="ECO:0000313" key="6">
    <source>
        <dbReference type="Proteomes" id="UP000295645"/>
    </source>
</evidence>
<evidence type="ECO:0000259" key="4">
    <source>
        <dbReference type="PROSITE" id="PS01124"/>
    </source>
</evidence>
<comment type="caution">
    <text evidence="5">The sequence shown here is derived from an EMBL/GenBank/DDBJ whole genome shotgun (WGS) entry which is preliminary data.</text>
</comment>
<sequence>MVGSGGVHRIALLFNANKVYDRQVIAGVGAYLSSTRVTWDLFLEEDFRARLGGLADWAGDGIIADYDDPQVADALATVDIPIVAVGGSYADPARYPANLPYVATDNAKLIRLGYDHLVAQGLRNFALYSLPELPSSRWAQERERIFATTVVGDGVPARIYRGHATSAAGWSESTDALIAWLRDLPKPVGLIAVTDARARQVIQACMMADIAVPEQIAIIGIDSDPLARTLCRIPLTSIRQGTVQMGRTAAEWLHGMLQGIDRRDARVVVPPDGIDAAASSRHQTVRSPHVMRALQYIRQYGCLGIKTEQVADYVGVSRSLLEEHFRMGLKRSVHQEILRHKIERAQSMLAAGETSYADIAQRCGFTSVQYLYTVFRRELGCTPKSYQEKQHALARLGH</sequence>
<keyword evidence="3" id="KW-0804">Transcription</keyword>
<gene>
    <name evidence="5" type="ORF">EC912_102276</name>
</gene>
<reference evidence="5 6" key="1">
    <citation type="submission" date="2019-03" db="EMBL/GenBank/DDBJ databases">
        <title>Above-ground endophytic microbial communities from plants in different locations in the United States.</title>
        <authorList>
            <person name="Frank C."/>
        </authorList>
    </citation>
    <scope>NUCLEOTIDE SEQUENCE [LARGE SCALE GENOMIC DNA]</scope>
    <source>
        <strain evidence="5 6">LP_13_YM</strain>
    </source>
</reference>
<dbReference type="SUPFAM" id="SSF53822">
    <property type="entry name" value="Periplasmic binding protein-like I"/>
    <property type="match status" value="1"/>
</dbReference>
<dbReference type="EMBL" id="SMCS01000002">
    <property type="protein sequence ID" value="TCV95931.1"/>
    <property type="molecule type" value="Genomic_DNA"/>
</dbReference>
<dbReference type="InterPro" id="IPR054031">
    <property type="entry name" value="XylR_PBP1"/>
</dbReference>
<dbReference type="Pfam" id="PF22177">
    <property type="entry name" value="PBP1_XylR"/>
    <property type="match status" value="1"/>
</dbReference>
<dbReference type="SMART" id="SM00342">
    <property type="entry name" value="HTH_ARAC"/>
    <property type="match status" value="1"/>
</dbReference>
<feature type="domain" description="HTH araC/xylS-type" evidence="4">
    <location>
        <begin position="291"/>
        <end position="389"/>
    </location>
</feature>
<dbReference type="PANTHER" id="PTHR30146">
    <property type="entry name" value="LACI-RELATED TRANSCRIPTIONAL REPRESSOR"/>
    <property type="match status" value="1"/>
</dbReference>
<dbReference type="GO" id="GO:0000976">
    <property type="term" value="F:transcription cis-regulatory region binding"/>
    <property type="evidence" value="ECO:0007669"/>
    <property type="project" value="TreeGrafter"/>
</dbReference>
<proteinExistence type="predicted"/>
<dbReference type="SUPFAM" id="SSF46689">
    <property type="entry name" value="Homeodomain-like"/>
    <property type="match status" value="1"/>
</dbReference>
<keyword evidence="1" id="KW-0805">Transcription regulation</keyword>
<dbReference type="GO" id="GO:0003700">
    <property type="term" value="F:DNA-binding transcription factor activity"/>
    <property type="evidence" value="ECO:0007669"/>
    <property type="project" value="InterPro"/>
</dbReference>
<keyword evidence="6" id="KW-1185">Reference proteome</keyword>
<protein>
    <submittedName>
        <fullName evidence="5">LacI family transcriptional regulator</fullName>
    </submittedName>
</protein>
<dbReference type="CDD" id="cd01543">
    <property type="entry name" value="PBP1_XylR"/>
    <property type="match status" value="1"/>
</dbReference>
<dbReference type="InterPro" id="IPR046335">
    <property type="entry name" value="LacI/GalR-like_sensor"/>
</dbReference>